<evidence type="ECO:0000259" key="8">
    <source>
        <dbReference type="PROSITE" id="PS50157"/>
    </source>
</evidence>
<protein>
    <recommendedName>
        <fullName evidence="12">Homeobox domain-containing protein</fullName>
    </recommendedName>
</protein>
<dbReference type="OrthoDB" id="10056939at2759"/>
<evidence type="ECO:0000313" key="11">
    <source>
        <dbReference type="Proteomes" id="UP000233524"/>
    </source>
</evidence>
<dbReference type="GO" id="GO:0003677">
    <property type="term" value="F:DNA binding"/>
    <property type="evidence" value="ECO:0007669"/>
    <property type="project" value="UniProtKB-UniRule"/>
</dbReference>
<dbReference type="PROSITE" id="PS51253">
    <property type="entry name" value="HTH_CENPB"/>
    <property type="match status" value="1"/>
</dbReference>
<evidence type="ECO:0000259" key="7">
    <source>
        <dbReference type="PROSITE" id="PS50071"/>
    </source>
</evidence>
<comment type="caution">
    <text evidence="10">The sequence shown here is derived from an EMBL/GenBank/DDBJ whole genome shotgun (WGS) entry which is preliminary data.</text>
</comment>
<keyword evidence="2 5" id="KW-0371">Homeobox</keyword>
<dbReference type="SMART" id="SM00389">
    <property type="entry name" value="HOX"/>
    <property type="match status" value="1"/>
</dbReference>
<dbReference type="EMBL" id="NLAX01000010">
    <property type="protein sequence ID" value="PKS08989.1"/>
    <property type="molecule type" value="Genomic_DNA"/>
</dbReference>
<dbReference type="PROSITE" id="PS00028">
    <property type="entry name" value="ZINC_FINGER_C2H2_1"/>
    <property type="match status" value="1"/>
</dbReference>
<feature type="region of interest" description="Disordered" evidence="6">
    <location>
        <begin position="380"/>
        <end position="405"/>
    </location>
</feature>
<dbReference type="Gene3D" id="1.10.10.60">
    <property type="entry name" value="Homeodomain-like"/>
    <property type="match status" value="1"/>
</dbReference>
<feature type="domain" description="C2H2-type" evidence="8">
    <location>
        <begin position="413"/>
        <end position="441"/>
    </location>
</feature>
<evidence type="ECO:0000313" key="10">
    <source>
        <dbReference type="EMBL" id="PKS08989.1"/>
    </source>
</evidence>
<evidence type="ECO:0000256" key="3">
    <source>
        <dbReference type="ARBA" id="ARBA00023242"/>
    </source>
</evidence>
<sequence>MDEFINWDQAGSASFNMPLDPSGQDFSTNDPSLDIDLALENVNDDDFGFFALQHFSGEQALPGLGAPELDTTNFALDMDAGPGTVSPSCFEIPPVPCVNCCGAGYHCKIIREGQHRGYCTSCVALNLDCSLAVEFPSILSESAGQQPSWLARLEQQASLDFPTEQTSISGNPVANPSPTEKMPSRPLSGGPAPTPSQLATPALGKIGARLSRESIRILRQWLSTHQRHPYPSDEEKDMLQRQTGLTKTQITNWLANARRRGKFPTPGRSTSPQVGFGLGTLVDIPVRKATPALESMNPLQRWVDSPPEHEPASAIAIARAVTASTVSSDRATPSSHVYTDDGSGRSLHGSSASSVGTSHSSGGSFASAYSHASRGSFGSFGSFGRNSRRRRRRRNAPKRMNEKAPLGAPLRTYQCTFCTETFKTKHDWQRHEKSLHLSLERWVCCNQGPKAVKPDVKILSCVFCGETEPTDEHIESHNYSACQEKPLEGRTFYRKDHLNQHLRLVHNVKFADWSMKDWKVTTPEIRSVCGFCGISMNTWSIRVDHLAEHFKMGYSMEDWKGDWGFEPDVLELVENSIPPYLIHNERNTPLPFAASAAPPESPRNAYELIKIELDYFMDKSRELGIPEDSQLQVEACRIIFAAEVLSLREIASTVSWLRDLIMSSETYRQQAQFGPLRSQAENRLAILKINGKDNLFEACPLEFELHEFVRAKKLLGLTAMDDELQEEACRIVGKMEEISTHPSEAVANWLIRLIKCSTGWLASFRQRAQLPRSEDILDSKRRPTDPTKIDSTVHNYSRLERELGDYIDLQKSLGIEPTDADLQRQARIIIYEIEDGWNQTAADNAMWLAAFKQRHSQGQSLKNGAETSNKPTPNYNSGTESASYIHEVASKRSRSAENGSSGATSLLTWGSERSDRGIVLFNDANCYRRLARELGRYAMSAMSANNPNRHTPSDEELKHQARWILYDDDDPWNQTAADNAEWLLRFKRDVGIIKEGPGLPLVNPWAVKEGGSGFAPPYTYFKDTAAPQYNGDEVVQVPVGPAGRQFETSTSAANRYLQTISSRYPRPGRVFCARELEEGLRTFVQFEVKNRGQFPDDDALRRRGRDILGTQDTAADDQVLLGKFKKLMQEELSGSSSTSSTAGETRVNGGGSAVILAPIPVAPSLTSEQPFPPDFGKGLPQEVGTNMDVNMTDNDISNMLMHDMNFDTIFEQQTMEMGGTGS</sequence>
<dbReference type="VEuPathDB" id="FungiDB:jhhlp_003602"/>
<dbReference type="GO" id="GO:0005634">
    <property type="term" value="C:nucleus"/>
    <property type="evidence" value="ECO:0007669"/>
    <property type="project" value="UniProtKB-SubCell"/>
</dbReference>
<feature type="domain" description="Homeobox" evidence="7">
    <location>
        <begin position="209"/>
        <end position="264"/>
    </location>
</feature>
<gene>
    <name evidence="10" type="ORF">jhhlp_003602</name>
</gene>
<accession>A0A2N3N972</accession>
<organism evidence="10 11">
    <name type="scientific">Lomentospora prolificans</name>
    <dbReference type="NCBI Taxonomy" id="41688"/>
    <lineage>
        <taxon>Eukaryota</taxon>
        <taxon>Fungi</taxon>
        <taxon>Dikarya</taxon>
        <taxon>Ascomycota</taxon>
        <taxon>Pezizomycotina</taxon>
        <taxon>Sordariomycetes</taxon>
        <taxon>Hypocreomycetidae</taxon>
        <taxon>Microascales</taxon>
        <taxon>Microascaceae</taxon>
        <taxon>Lomentospora</taxon>
    </lineage>
</organism>
<feature type="region of interest" description="Disordered" evidence="6">
    <location>
        <begin position="324"/>
        <end position="364"/>
    </location>
</feature>
<keyword evidence="4" id="KW-0862">Zinc</keyword>
<dbReference type="Pfam" id="PF03221">
    <property type="entry name" value="HTH_Tnp_Tc5"/>
    <property type="match status" value="1"/>
</dbReference>
<keyword evidence="3 5" id="KW-0539">Nucleus</keyword>
<dbReference type="STRING" id="41688.A0A2N3N972"/>
<dbReference type="AlphaFoldDB" id="A0A2N3N972"/>
<feature type="DNA-binding region" description="Homeobox" evidence="5">
    <location>
        <begin position="211"/>
        <end position="265"/>
    </location>
</feature>
<feature type="compositionally biased region" description="Low complexity" evidence="6">
    <location>
        <begin position="344"/>
        <end position="364"/>
    </location>
</feature>
<dbReference type="GO" id="GO:0006355">
    <property type="term" value="P:regulation of DNA-templated transcription"/>
    <property type="evidence" value="ECO:0007669"/>
    <property type="project" value="InterPro"/>
</dbReference>
<name>A0A2N3N972_9PEZI</name>
<feature type="region of interest" description="Disordered" evidence="6">
    <location>
        <begin position="858"/>
        <end position="880"/>
    </location>
</feature>
<dbReference type="PROSITE" id="PS50071">
    <property type="entry name" value="HOMEOBOX_2"/>
    <property type="match status" value="1"/>
</dbReference>
<dbReference type="CDD" id="cd00086">
    <property type="entry name" value="homeodomain"/>
    <property type="match status" value="1"/>
</dbReference>
<dbReference type="Pfam" id="PF05920">
    <property type="entry name" value="Homeobox_KN"/>
    <property type="match status" value="1"/>
</dbReference>
<feature type="region of interest" description="Disordered" evidence="6">
    <location>
        <begin position="161"/>
        <end position="200"/>
    </location>
</feature>
<dbReference type="InterPro" id="IPR013087">
    <property type="entry name" value="Znf_C2H2_type"/>
</dbReference>
<keyword evidence="4" id="KW-0479">Metal-binding</keyword>
<dbReference type="InterPro" id="IPR050224">
    <property type="entry name" value="TALE_homeobox"/>
</dbReference>
<dbReference type="GO" id="GO:0008270">
    <property type="term" value="F:zinc ion binding"/>
    <property type="evidence" value="ECO:0007669"/>
    <property type="project" value="UniProtKB-KW"/>
</dbReference>
<evidence type="ECO:0000256" key="2">
    <source>
        <dbReference type="ARBA" id="ARBA00023155"/>
    </source>
</evidence>
<feature type="compositionally biased region" description="Basic residues" evidence="6">
    <location>
        <begin position="386"/>
        <end position="397"/>
    </location>
</feature>
<proteinExistence type="predicted"/>
<dbReference type="InterPro" id="IPR001356">
    <property type="entry name" value="HD"/>
</dbReference>
<reference evidence="10 11" key="1">
    <citation type="journal article" date="2017" name="G3 (Bethesda)">
        <title>First Draft Genome Sequence of the Pathogenic Fungus Lomentospora prolificans (Formerly Scedosporium prolificans).</title>
        <authorList>
            <person name="Luo R."/>
            <person name="Zimin A."/>
            <person name="Workman R."/>
            <person name="Fan Y."/>
            <person name="Pertea G."/>
            <person name="Grossman N."/>
            <person name="Wear M.P."/>
            <person name="Jia B."/>
            <person name="Miller H."/>
            <person name="Casadevall A."/>
            <person name="Timp W."/>
            <person name="Zhang S.X."/>
            <person name="Salzberg S.L."/>
        </authorList>
    </citation>
    <scope>NUCLEOTIDE SEQUENCE [LARGE SCALE GENOMIC DNA]</scope>
    <source>
        <strain evidence="10 11">JHH-5317</strain>
    </source>
</reference>
<comment type="subcellular location">
    <subcellularLocation>
        <location evidence="5">Nucleus</location>
    </subcellularLocation>
</comment>
<dbReference type="PANTHER" id="PTHR11850">
    <property type="entry name" value="HOMEOBOX PROTEIN TRANSCRIPTION FACTORS"/>
    <property type="match status" value="1"/>
</dbReference>
<keyword evidence="1 5" id="KW-0238">DNA-binding</keyword>
<evidence type="ECO:0000256" key="1">
    <source>
        <dbReference type="ARBA" id="ARBA00023125"/>
    </source>
</evidence>
<feature type="compositionally biased region" description="Polar residues" evidence="6">
    <location>
        <begin position="161"/>
        <end position="178"/>
    </location>
</feature>
<dbReference type="InParanoid" id="A0A2N3N972"/>
<feature type="domain" description="HTH CENPB-type" evidence="9">
    <location>
        <begin position="787"/>
        <end position="861"/>
    </location>
</feature>
<keyword evidence="11" id="KW-1185">Reference proteome</keyword>
<evidence type="ECO:0000259" key="9">
    <source>
        <dbReference type="PROSITE" id="PS51253"/>
    </source>
</evidence>
<dbReference type="InterPro" id="IPR009057">
    <property type="entry name" value="Homeodomain-like_sf"/>
</dbReference>
<dbReference type="PROSITE" id="PS50157">
    <property type="entry name" value="ZINC_FINGER_C2H2_2"/>
    <property type="match status" value="1"/>
</dbReference>
<dbReference type="InterPro" id="IPR008422">
    <property type="entry name" value="KN_HD"/>
</dbReference>
<evidence type="ECO:0000256" key="6">
    <source>
        <dbReference type="SAM" id="MobiDB-lite"/>
    </source>
</evidence>
<evidence type="ECO:0000256" key="5">
    <source>
        <dbReference type="PROSITE-ProRule" id="PRU00108"/>
    </source>
</evidence>
<dbReference type="SMART" id="SM00355">
    <property type="entry name" value="ZnF_C2H2"/>
    <property type="match status" value="3"/>
</dbReference>
<evidence type="ECO:0008006" key="12">
    <source>
        <dbReference type="Google" id="ProtNLM"/>
    </source>
</evidence>
<keyword evidence="4" id="KW-0863">Zinc-finger</keyword>
<dbReference type="Proteomes" id="UP000233524">
    <property type="component" value="Unassembled WGS sequence"/>
</dbReference>
<dbReference type="InterPro" id="IPR006600">
    <property type="entry name" value="HTH_CenpB_DNA-bd_dom"/>
</dbReference>
<evidence type="ECO:0000256" key="4">
    <source>
        <dbReference type="PROSITE-ProRule" id="PRU00042"/>
    </source>
</evidence>
<dbReference type="SUPFAM" id="SSF46689">
    <property type="entry name" value="Homeodomain-like"/>
    <property type="match status" value="1"/>
</dbReference>